<feature type="non-terminal residue" evidence="1">
    <location>
        <position position="1"/>
    </location>
</feature>
<evidence type="ECO:0000313" key="2">
    <source>
        <dbReference type="Proteomes" id="UP000008367"/>
    </source>
</evidence>
<comment type="caution">
    <text evidence="1">The sequence shown here is derived from an EMBL/GenBank/DDBJ whole genome shotgun (WGS) entry which is preliminary data.</text>
</comment>
<reference evidence="1 2" key="1">
    <citation type="submission" date="2012-10" db="EMBL/GenBank/DDBJ databases">
        <title>Genome sequence of Vibrio Cholerae HENC-02.</title>
        <authorList>
            <person name="Eppinger M."/>
            <person name="Hasan N.A."/>
            <person name="Sengamalay N."/>
            <person name="Hine E."/>
            <person name="Su Q."/>
            <person name="Daugherty S.C."/>
            <person name="Young S."/>
            <person name="Sadzewicz L."/>
            <person name="Tallon L."/>
            <person name="Cebula T.A."/>
            <person name="Ravel J."/>
            <person name="Colwell R.R."/>
        </authorList>
    </citation>
    <scope>NUCLEOTIDE SEQUENCE [LARGE SCALE GENOMIC DNA]</scope>
    <source>
        <strain evidence="1 2">HENC-02</strain>
    </source>
</reference>
<name>A0A454CR12_VIBHA</name>
<protein>
    <submittedName>
        <fullName evidence="1">Uncharacterized protein</fullName>
    </submittedName>
</protein>
<accession>A0A454CR12</accession>
<evidence type="ECO:0000313" key="1">
    <source>
        <dbReference type="EMBL" id="EKM28846.1"/>
    </source>
</evidence>
<organism evidence="1 2">
    <name type="scientific">Vibrio harveyi</name>
    <name type="common">Beneckea harveyi</name>
    <dbReference type="NCBI Taxonomy" id="669"/>
    <lineage>
        <taxon>Bacteria</taxon>
        <taxon>Pseudomonadati</taxon>
        <taxon>Pseudomonadota</taxon>
        <taxon>Gammaproteobacteria</taxon>
        <taxon>Vibrionales</taxon>
        <taxon>Vibrionaceae</taxon>
        <taxon>Vibrio</taxon>
    </lineage>
</organism>
<sequence>SRSFERLV</sequence>
<proteinExistence type="predicted"/>
<dbReference type="EMBL" id="AJSR01002356">
    <property type="protein sequence ID" value="EKM28846.1"/>
    <property type="molecule type" value="Genomic_DNA"/>
</dbReference>
<dbReference type="Proteomes" id="UP000008367">
    <property type="component" value="Unassembled WGS sequence"/>
</dbReference>
<gene>
    <name evidence="1" type="ORF">VCHENC02_5290B</name>
</gene>